<dbReference type="RefSeq" id="WP_215819400.1">
    <property type="nucleotide sequence ID" value="NZ_JAGSOY010000016.1"/>
</dbReference>
<sequence length="268" mass="30843">MAIQRLMLCCILLMPFSVALATSPKPVLQLHMMSFSNNNHLYFHELLSSALQAINQPVSIITYPETPQTRIIKYLEKGRISLHWMLQTPARDARYTPVKVNLTGGLIGIRVLLIPQGKANIYQNINTLDEFRDLPIVGALGKTWYDAEVWEANSLNFIPLEGDWRQVYKPLALGNRGIDYFPRGVNEVLNEAEEHPDLMIEPRLALIYHRDFIFYLSPPFASYQKVIEKALKKAERSGLQTKLLNKHWGHITRTLKLNNRVHLYLETP</sequence>
<evidence type="ECO:0008006" key="4">
    <source>
        <dbReference type="Google" id="ProtNLM"/>
    </source>
</evidence>
<organism evidence="2 3">
    <name type="scientific">Zooshikella harenae</name>
    <dbReference type="NCBI Taxonomy" id="2827238"/>
    <lineage>
        <taxon>Bacteria</taxon>
        <taxon>Pseudomonadati</taxon>
        <taxon>Pseudomonadota</taxon>
        <taxon>Gammaproteobacteria</taxon>
        <taxon>Oceanospirillales</taxon>
        <taxon>Zooshikellaceae</taxon>
        <taxon>Zooshikella</taxon>
    </lineage>
</organism>
<name>A0ABS5ZE51_9GAMM</name>
<accession>A0ABS5ZE51</accession>
<reference evidence="2 3" key="1">
    <citation type="submission" date="2021-04" db="EMBL/GenBank/DDBJ databases">
        <authorList>
            <person name="Pira H."/>
            <person name="Risdian C."/>
            <person name="Wink J."/>
        </authorList>
    </citation>
    <scope>NUCLEOTIDE SEQUENCE [LARGE SCALE GENOMIC DNA]</scope>
    <source>
        <strain evidence="2 3">WH53</strain>
    </source>
</reference>
<dbReference type="SUPFAM" id="SSF53850">
    <property type="entry name" value="Periplasmic binding protein-like II"/>
    <property type="match status" value="1"/>
</dbReference>
<keyword evidence="1" id="KW-0732">Signal</keyword>
<feature type="chain" id="PRO_5045324438" description="Solute-binding protein family 3/N-terminal domain-containing protein" evidence="1">
    <location>
        <begin position="22"/>
        <end position="268"/>
    </location>
</feature>
<gene>
    <name evidence="2" type="ORF">KCG35_09200</name>
</gene>
<comment type="caution">
    <text evidence="2">The sequence shown here is derived from an EMBL/GenBank/DDBJ whole genome shotgun (WGS) entry which is preliminary data.</text>
</comment>
<proteinExistence type="predicted"/>
<evidence type="ECO:0000313" key="2">
    <source>
        <dbReference type="EMBL" id="MBU2711237.1"/>
    </source>
</evidence>
<evidence type="ECO:0000313" key="3">
    <source>
        <dbReference type="Proteomes" id="UP000690515"/>
    </source>
</evidence>
<dbReference type="EMBL" id="JAGSOY010000016">
    <property type="protein sequence ID" value="MBU2711237.1"/>
    <property type="molecule type" value="Genomic_DNA"/>
</dbReference>
<feature type="signal peptide" evidence="1">
    <location>
        <begin position="1"/>
        <end position="21"/>
    </location>
</feature>
<evidence type="ECO:0000256" key="1">
    <source>
        <dbReference type="SAM" id="SignalP"/>
    </source>
</evidence>
<keyword evidence="3" id="KW-1185">Reference proteome</keyword>
<dbReference type="Proteomes" id="UP000690515">
    <property type="component" value="Unassembled WGS sequence"/>
</dbReference>
<protein>
    <recommendedName>
        <fullName evidence="4">Solute-binding protein family 3/N-terminal domain-containing protein</fullName>
    </recommendedName>
</protein>